<evidence type="ECO:0000313" key="1">
    <source>
        <dbReference type="EMBL" id="ETO74513.1"/>
    </source>
</evidence>
<dbReference type="EMBL" id="ANJA01001795">
    <property type="protein sequence ID" value="ETO74513.1"/>
    <property type="molecule type" value="Genomic_DNA"/>
</dbReference>
<accession>A0A081A6K2</accession>
<proteinExistence type="predicted"/>
<dbReference type="SUPFAM" id="SSF52047">
    <property type="entry name" value="RNI-like"/>
    <property type="match status" value="1"/>
</dbReference>
<organism evidence="1 2">
    <name type="scientific">Phytophthora nicotianae P1976</name>
    <dbReference type="NCBI Taxonomy" id="1317066"/>
    <lineage>
        <taxon>Eukaryota</taxon>
        <taxon>Sar</taxon>
        <taxon>Stramenopiles</taxon>
        <taxon>Oomycota</taxon>
        <taxon>Peronosporomycetes</taxon>
        <taxon>Peronosporales</taxon>
        <taxon>Peronosporaceae</taxon>
        <taxon>Phytophthora</taxon>
    </lineage>
</organism>
<dbReference type="Gene3D" id="3.80.10.10">
    <property type="entry name" value="Ribonuclease Inhibitor"/>
    <property type="match status" value="1"/>
</dbReference>
<gene>
    <name evidence="1" type="ORF">F444_09766</name>
</gene>
<reference evidence="1 2" key="1">
    <citation type="submission" date="2013-11" db="EMBL/GenBank/DDBJ databases">
        <title>The Genome Sequence of Phytophthora parasitica P1976.</title>
        <authorList>
            <consortium name="The Broad Institute Genomics Platform"/>
            <person name="Russ C."/>
            <person name="Tyler B."/>
            <person name="Panabieres F."/>
            <person name="Shan W."/>
            <person name="Tripathy S."/>
            <person name="Grunwald N."/>
            <person name="Machado M."/>
            <person name="Johnson C.S."/>
            <person name="Walker B."/>
            <person name="Young S."/>
            <person name="Zeng Q."/>
            <person name="Gargeya S."/>
            <person name="Fitzgerald M."/>
            <person name="Haas B."/>
            <person name="Abouelleil A."/>
            <person name="Allen A.W."/>
            <person name="Alvarado L."/>
            <person name="Arachchi H.M."/>
            <person name="Berlin A.M."/>
            <person name="Chapman S.B."/>
            <person name="Gainer-Dewar J."/>
            <person name="Goldberg J."/>
            <person name="Griggs A."/>
            <person name="Gujja S."/>
            <person name="Hansen M."/>
            <person name="Howarth C."/>
            <person name="Imamovic A."/>
            <person name="Ireland A."/>
            <person name="Larimer J."/>
            <person name="McCowan C."/>
            <person name="Murphy C."/>
            <person name="Pearson M."/>
            <person name="Poon T.W."/>
            <person name="Priest M."/>
            <person name="Roberts A."/>
            <person name="Saif S."/>
            <person name="Shea T."/>
            <person name="Sisk P."/>
            <person name="Sykes S."/>
            <person name="Wortman J."/>
            <person name="Nusbaum C."/>
            <person name="Birren B."/>
        </authorList>
    </citation>
    <scope>NUCLEOTIDE SEQUENCE [LARGE SCALE GENOMIC DNA]</scope>
    <source>
        <strain evidence="1 2">P1976</strain>
    </source>
</reference>
<sequence length="689" mass="78947">MECIPPALFSSIVAFAVHDDSEDSIPAKRKLPVDGLKPLALVCKSWYRFINEVASRSQCSSLSLNFATGSRSEILDMRRQISERGPKILDLNIQIGEAPPRGGGVHLLRTGILSTWNNKDFQIDWDVIFSRVPALRRLDLSGVQLFSGQVELILNSAAKYCKNVESVALATVDEMLEGRVDFDSIFGALYAALEVWYSSGTHRGLRQLTVPIFDERKRFQSCKQLFDNVVKFCPRVEYLDGYKKTLNELEKLTCRDDWPITVDQWEEFNAKCTQLREFHWVVAPFADPFFKVFGEHVKPNLKKLTFAVNMLWEWEEYFDSVDEAAGLPPRSHTDWHSFSERPGYGLKATDVSSALKGCPALDDLEIELYHPVDDDDLEYDNPYEDEDIADFPEDEVLNIDIYDDKFCETLVKYCPLLRKFSIWEVAEGHNSYLRPIRTFTDQGLQALAKLKYLTRMELRTINCTGNGVFEFLNGLSDEFLGLRTFQICLGGYSSDCKQAFYNAIPELLKQLEARSPEELGWGSRKFILRLMNSHFNIVEPDWSQQYLRDLERVVENVKKLHPNLRLRITTSGRRGSTFGSIIELGLYTSSAEPSIWCGWGDEESDRNITFVNRGGGSYSFDHGRNRLPVELRHPELLDPDSLPIDYELPADYFDDYGYGGYGDFDDYYNGDLSDEDDGYYDGNADELWE</sequence>
<comment type="caution">
    <text evidence="1">The sequence shown here is derived from an EMBL/GenBank/DDBJ whole genome shotgun (WGS) entry which is preliminary data.</text>
</comment>
<dbReference type="AlphaFoldDB" id="A0A081A6K2"/>
<dbReference type="Proteomes" id="UP000028582">
    <property type="component" value="Unassembled WGS sequence"/>
</dbReference>
<protein>
    <submittedName>
        <fullName evidence="1">Uncharacterized protein</fullName>
    </submittedName>
</protein>
<dbReference type="OrthoDB" id="160573at2759"/>
<dbReference type="InterPro" id="IPR032675">
    <property type="entry name" value="LRR_dom_sf"/>
</dbReference>
<evidence type="ECO:0000313" key="2">
    <source>
        <dbReference type="Proteomes" id="UP000028582"/>
    </source>
</evidence>
<name>A0A081A6K2_PHYNI</name>